<sequence length="219" mass="24087">MQFSTLALLLLVAVSSVVGQIKYKGCYFHHQGTNALLYFFKNDSKMEASVCVFECQSSRMKYFGLQSNQCFCGNVLKSIPMSDDECHSRCPGNKRETCGGKSSMSVYHVPSAMVPLVPATSRGCYVFAYGHKLLSIEVNTNFEFLSQQVCASECMAKGIYSFFGLAWGDRCFCGNQINGGTALPSNKGFCRMQCKNFHYGETCGGPGQMEIFDLVAVAN</sequence>
<dbReference type="PANTHER" id="PTHR45964:SF5">
    <property type="entry name" value="WSCD FAMILY MEMBER CG9164"/>
    <property type="match status" value="1"/>
</dbReference>
<dbReference type="PANTHER" id="PTHR45964">
    <property type="entry name" value="WSCD FAMILY MEMBER CG9164"/>
    <property type="match status" value="1"/>
</dbReference>
<dbReference type="STRING" id="282301.A0A267F8E5"/>
<feature type="signal peptide" evidence="2">
    <location>
        <begin position="1"/>
        <end position="19"/>
    </location>
</feature>
<dbReference type="InterPro" id="IPR002889">
    <property type="entry name" value="WSC_carb-bd"/>
</dbReference>
<dbReference type="PROSITE" id="PS51212">
    <property type="entry name" value="WSC"/>
    <property type="match status" value="2"/>
</dbReference>
<comment type="caution">
    <text evidence="4">The sequence shown here is derived from an EMBL/GenBank/DDBJ whole genome shotgun (WGS) entry which is preliminary data.</text>
</comment>
<evidence type="ECO:0000256" key="2">
    <source>
        <dbReference type="SAM" id="SignalP"/>
    </source>
</evidence>
<organism evidence="4 5">
    <name type="scientific">Macrostomum lignano</name>
    <dbReference type="NCBI Taxonomy" id="282301"/>
    <lineage>
        <taxon>Eukaryota</taxon>
        <taxon>Metazoa</taxon>
        <taxon>Spiralia</taxon>
        <taxon>Lophotrochozoa</taxon>
        <taxon>Platyhelminthes</taxon>
        <taxon>Rhabditophora</taxon>
        <taxon>Macrostomorpha</taxon>
        <taxon>Macrostomida</taxon>
        <taxon>Macrostomidae</taxon>
        <taxon>Macrostomum</taxon>
    </lineage>
</organism>
<feature type="chain" id="PRO_5013193211" description="WSC domain-containing protein" evidence="2">
    <location>
        <begin position="20"/>
        <end position="219"/>
    </location>
</feature>
<protein>
    <recommendedName>
        <fullName evidence="3">WSC domain-containing protein</fullName>
    </recommendedName>
</protein>
<evidence type="ECO:0000313" key="4">
    <source>
        <dbReference type="EMBL" id="PAA69447.1"/>
    </source>
</evidence>
<proteinExistence type="predicted"/>
<dbReference type="AlphaFoldDB" id="A0A267F8E5"/>
<keyword evidence="1" id="KW-0677">Repeat</keyword>
<name>A0A267F8E5_9PLAT</name>
<dbReference type="Pfam" id="PF01822">
    <property type="entry name" value="WSC"/>
    <property type="match status" value="2"/>
</dbReference>
<keyword evidence="2" id="KW-0732">Signal</keyword>
<feature type="domain" description="WSC" evidence="3">
    <location>
        <begin position="20"/>
        <end position="110"/>
    </location>
</feature>
<dbReference type="EMBL" id="NIVC01001322">
    <property type="protein sequence ID" value="PAA69447.1"/>
    <property type="molecule type" value="Genomic_DNA"/>
</dbReference>
<keyword evidence="5" id="KW-1185">Reference proteome</keyword>
<evidence type="ECO:0000256" key="1">
    <source>
        <dbReference type="ARBA" id="ARBA00022737"/>
    </source>
</evidence>
<dbReference type="OrthoDB" id="6327309at2759"/>
<accession>A0A267F8E5</accession>
<dbReference type="SMART" id="SM00321">
    <property type="entry name" value="WSC"/>
    <property type="match status" value="2"/>
</dbReference>
<reference evidence="4 5" key="1">
    <citation type="submission" date="2017-06" db="EMBL/GenBank/DDBJ databases">
        <title>A platform for efficient transgenesis in Macrostomum lignano, a flatworm model organism for stem cell research.</title>
        <authorList>
            <person name="Berezikov E."/>
        </authorList>
    </citation>
    <scope>NUCLEOTIDE SEQUENCE [LARGE SCALE GENOMIC DNA]</scope>
    <source>
        <strain evidence="4">DV1</strain>
        <tissue evidence="4">Whole organism</tissue>
    </source>
</reference>
<evidence type="ECO:0000313" key="5">
    <source>
        <dbReference type="Proteomes" id="UP000215902"/>
    </source>
</evidence>
<gene>
    <name evidence="4" type="ORF">BOX15_Mlig012890g2</name>
</gene>
<dbReference type="InterPro" id="IPR051589">
    <property type="entry name" value="Sialate-O-sulfotransferase"/>
</dbReference>
<evidence type="ECO:0000259" key="3">
    <source>
        <dbReference type="PROSITE" id="PS51212"/>
    </source>
</evidence>
<feature type="domain" description="WSC" evidence="3">
    <location>
        <begin position="118"/>
        <end position="215"/>
    </location>
</feature>
<dbReference type="Proteomes" id="UP000215902">
    <property type="component" value="Unassembled WGS sequence"/>
</dbReference>